<sequence>MSTRVIGQITGALLVGAFALSGCQSQTEESESQSHMILDTKHIYKLIPATTNRMAWANDVHAIMDELEIERNLSNTCSIVAVVDQESNFVADPAVPNLGKKAVKEMNERLEKKLGKKMAGYFNDMLAKQPSPDDNFLMQLERVKTERELDELYRQMFEFYTRQYKINLVTSAARIIARQDIEEAFNPITTLGSMQVHINYAVENSRSGSNIHKIRDDLYTQYGGLYYGIHRLMTYPTHYDKPIYRFADYNSGIYSSRNAAFQQMVNKLSKQELSLDGDLLSYNKDGDVISEPTATETALAQLFLEKNIALDAKNIRRDLKKEKQQEFEETKTYQQVVALYEEKTKKDAPYAIMPEVVISGPKLSRDYNTNWYASKVNQRYNRCVSRGKRLGFKLS</sequence>
<evidence type="ECO:0000313" key="1">
    <source>
        <dbReference type="EMBL" id="TEU28627.1"/>
    </source>
</evidence>
<organism evidence="1 2">
    <name type="scientific">Alkanindiges illinoisensis</name>
    <dbReference type="NCBI Taxonomy" id="197183"/>
    <lineage>
        <taxon>Bacteria</taxon>
        <taxon>Pseudomonadati</taxon>
        <taxon>Pseudomonadota</taxon>
        <taxon>Gammaproteobacteria</taxon>
        <taxon>Moraxellales</taxon>
        <taxon>Moraxellaceae</taxon>
        <taxon>Alkanindiges</taxon>
    </lineage>
</organism>
<dbReference type="Proteomes" id="UP000297834">
    <property type="component" value="Unassembled WGS sequence"/>
</dbReference>
<dbReference type="RefSeq" id="WP_134243887.1">
    <property type="nucleotide sequence ID" value="NZ_SNTY01000015.1"/>
</dbReference>
<dbReference type="EMBL" id="SNTY01000015">
    <property type="protein sequence ID" value="TEU28627.1"/>
    <property type="molecule type" value="Genomic_DNA"/>
</dbReference>
<keyword evidence="2" id="KW-1185">Reference proteome</keyword>
<dbReference type="PROSITE" id="PS51257">
    <property type="entry name" value="PROKAR_LIPOPROTEIN"/>
    <property type="match status" value="1"/>
</dbReference>
<name>A0A4Y7XDQ1_9GAMM</name>
<protein>
    <submittedName>
        <fullName evidence="1">DUF1615 family protein</fullName>
    </submittedName>
</protein>
<gene>
    <name evidence="1" type="ORF">E2B99_05105</name>
</gene>
<dbReference type="Pfam" id="PF07759">
    <property type="entry name" value="DUF1615"/>
    <property type="match status" value="1"/>
</dbReference>
<dbReference type="AlphaFoldDB" id="A0A4Y7XDQ1"/>
<dbReference type="STRING" id="1120977.GCA_000619845_01062"/>
<evidence type="ECO:0000313" key="2">
    <source>
        <dbReference type="Proteomes" id="UP000297834"/>
    </source>
</evidence>
<reference evidence="1 2" key="1">
    <citation type="submission" date="2019-03" db="EMBL/GenBank/DDBJ databases">
        <title>Alkanindiges illinoisensis: a potential pathogenic isolated from ascites of a gastric cancer patient with abdominal metastasis.</title>
        <authorList>
            <person name="Hu X."/>
            <person name="Yang B."/>
            <person name="Yan X."/>
            <person name="Lin L."/>
            <person name="Zhao H."/>
            <person name="Zhou F."/>
            <person name="Su B."/>
            <person name="Chen J."/>
            <person name="Rui Y."/>
            <person name="Wang Q."/>
            <person name="Zheng L."/>
        </authorList>
    </citation>
    <scope>NUCLEOTIDE SEQUENCE [LARGE SCALE GENOMIC DNA]</scope>
    <source>
        <strain evidence="1 2">NFYY 23406</strain>
    </source>
</reference>
<comment type="caution">
    <text evidence="1">The sequence shown here is derived from an EMBL/GenBank/DDBJ whole genome shotgun (WGS) entry which is preliminary data.</text>
</comment>
<accession>A0A4Y7XDQ1</accession>
<dbReference type="OrthoDB" id="596976at2"/>
<dbReference type="InterPro" id="IPR011673">
    <property type="entry name" value="DUF1615"/>
</dbReference>
<proteinExistence type="predicted"/>